<keyword evidence="4" id="KW-1185">Reference proteome</keyword>
<evidence type="ECO:0000313" key="5">
    <source>
        <dbReference type="RefSeq" id="XP_015889121.3"/>
    </source>
</evidence>
<dbReference type="Pfam" id="PF05553">
    <property type="entry name" value="DUF761"/>
    <property type="match status" value="1"/>
</dbReference>
<name>A0A6P4ASR2_ZIZJJ</name>
<feature type="compositionally biased region" description="Basic and acidic residues" evidence="1">
    <location>
        <begin position="154"/>
        <end position="163"/>
    </location>
</feature>
<organism evidence="4 5">
    <name type="scientific">Ziziphus jujuba</name>
    <name type="common">Chinese jujube</name>
    <name type="synonym">Ziziphus sativa</name>
    <dbReference type="NCBI Taxonomy" id="326968"/>
    <lineage>
        <taxon>Eukaryota</taxon>
        <taxon>Viridiplantae</taxon>
        <taxon>Streptophyta</taxon>
        <taxon>Embryophyta</taxon>
        <taxon>Tracheophyta</taxon>
        <taxon>Spermatophyta</taxon>
        <taxon>Magnoliopsida</taxon>
        <taxon>eudicotyledons</taxon>
        <taxon>Gunneridae</taxon>
        <taxon>Pentapetalae</taxon>
        <taxon>rosids</taxon>
        <taxon>fabids</taxon>
        <taxon>Rosales</taxon>
        <taxon>Rhamnaceae</taxon>
        <taxon>Paliureae</taxon>
        <taxon>Ziziphus</taxon>
    </lineage>
</organism>
<dbReference type="RefSeq" id="XP_015889121.3">
    <property type="nucleotide sequence ID" value="XM_016033635.4"/>
</dbReference>
<accession>A0A6P4ASR2</accession>
<evidence type="ECO:0000259" key="3">
    <source>
        <dbReference type="Pfam" id="PF14364"/>
    </source>
</evidence>
<keyword evidence="2" id="KW-0472">Membrane</keyword>
<dbReference type="Proteomes" id="UP001652623">
    <property type="component" value="Chromosome 7"/>
</dbReference>
<feature type="region of interest" description="Disordered" evidence="1">
    <location>
        <begin position="88"/>
        <end position="121"/>
    </location>
</feature>
<dbReference type="Pfam" id="PF14364">
    <property type="entry name" value="DUF4408"/>
    <property type="match status" value="1"/>
</dbReference>
<dbReference type="InParanoid" id="A0A6P4ASR2"/>
<dbReference type="PANTHER" id="PTHR33098">
    <property type="entry name" value="COTTON FIBER (DUF761)"/>
    <property type="match status" value="1"/>
</dbReference>
<proteinExistence type="predicted"/>
<evidence type="ECO:0000256" key="2">
    <source>
        <dbReference type="SAM" id="Phobius"/>
    </source>
</evidence>
<feature type="region of interest" description="Disordered" evidence="1">
    <location>
        <begin position="137"/>
        <end position="253"/>
    </location>
</feature>
<protein>
    <submittedName>
        <fullName evidence="5">Pathogen-associated molecular patterns-induced protein A70</fullName>
    </submittedName>
</protein>
<feature type="compositionally biased region" description="Basic and acidic residues" evidence="1">
    <location>
        <begin position="230"/>
        <end position="253"/>
    </location>
</feature>
<evidence type="ECO:0000313" key="4">
    <source>
        <dbReference type="Proteomes" id="UP001652623"/>
    </source>
</evidence>
<keyword evidence="2" id="KW-0812">Transmembrane</keyword>
<feature type="compositionally biased region" description="Basic and acidic residues" evidence="1">
    <location>
        <begin position="174"/>
        <end position="190"/>
    </location>
</feature>
<sequence>MTIIGGSVWALMTSWFTPTSLFLFVNLAILIILLTSRKKPVGPHQHYHHQQQQQHQLARVPSLLDRVKSFNLSLYKFEFDQPTTHHFNQHVTTTTTTTTERPAGGYEQQPYPDNPAPLARSPSLLDRLKSINLTSLYRSSEHEHPNPQTEILDSPERPDHEMVLMKPRPNQSSESDHDHLVRRSKSDSDSRATSSGQPEKMKKSASEREGLEGFVKEDEILERPVPAATRLEKWSDESRVSETRSSGDEEGVDAKADDFINRFKQQLRLQRLDSLKRFSEILKGKQC</sequence>
<evidence type="ECO:0000256" key="1">
    <source>
        <dbReference type="SAM" id="MobiDB-lite"/>
    </source>
</evidence>
<dbReference type="AlphaFoldDB" id="A0A6P4ASR2"/>
<feature type="compositionally biased region" description="Basic and acidic residues" evidence="1">
    <location>
        <begin position="199"/>
        <end position="222"/>
    </location>
</feature>
<dbReference type="GeneID" id="107423972"/>
<gene>
    <name evidence="5" type="primary">LOC107423972</name>
</gene>
<dbReference type="PANTHER" id="PTHR33098:SF57">
    <property type="entry name" value="DUF4408 DOMAIN PROTEIN"/>
    <property type="match status" value="1"/>
</dbReference>
<keyword evidence="2" id="KW-1133">Transmembrane helix</keyword>
<feature type="transmembrane region" description="Helical" evidence="2">
    <location>
        <begin position="15"/>
        <end position="34"/>
    </location>
</feature>
<reference evidence="5" key="1">
    <citation type="submission" date="2025-08" db="UniProtKB">
        <authorList>
            <consortium name="RefSeq"/>
        </authorList>
    </citation>
    <scope>IDENTIFICATION</scope>
    <source>
        <tissue evidence="5">Seedling</tissue>
    </source>
</reference>
<dbReference type="KEGG" id="zju:107423972"/>
<feature type="domain" description="DUF4408" evidence="3">
    <location>
        <begin position="7"/>
        <end position="37"/>
    </location>
</feature>
<dbReference type="InterPro" id="IPR008480">
    <property type="entry name" value="DUF761_pln"/>
</dbReference>
<dbReference type="InterPro" id="IPR025520">
    <property type="entry name" value="DUF4408"/>
</dbReference>